<dbReference type="InterPro" id="IPR038332">
    <property type="entry name" value="PPE_sf"/>
</dbReference>
<dbReference type="Gene3D" id="1.20.1260.20">
    <property type="entry name" value="PPE superfamily"/>
    <property type="match status" value="1"/>
</dbReference>
<evidence type="ECO:0000313" key="2">
    <source>
        <dbReference type="EMBL" id="TLF73894.1"/>
    </source>
</evidence>
<dbReference type="Proteomes" id="UP000306378">
    <property type="component" value="Unassembled WGS sequence"/>
</dbReference>
<gene>
    <name evidence="2" type="ORF">FEK34_24450</name>
</gene>
<proteinExistence type="predicted"/>
<dbReference type="InterPro" id="IPR057746">
    <property type="entry name" value="CpnT-like_N"/>
</dbReference>
<evidence type="ECO:0000259" key="1">
    <source>
        <dbReference type="Pfam" id="PF25547"/>
    </source>
</evidence>
<protein>
    <recommendedName>
        <fullName evidence="1">Outer membrane channel protein CpnT-like N-terminal domain-containing protein</fullName>
    </recommendedName>
</protein>
<feature type="domain" description="Outer membrane channel protein CpnT-like N-terminal" evidence="1">
    <location>
        <begin position="115"/>
        <end position="248"/>
    </location>
</feature>
<evidence type="ECO:0000313" key="3">
    <source>
        <dbReference type="Proteomes" id="UP000306378"/>
    </source>
</evidence>
<dbReference type="EMBL" id="VBUT01000011">
    <property type="protein sequence ID" value="TLF73894.1"/>
    <property type="molecule type" value="Genomic_DNA"/>
</dbReference>
<dbReference type="AlphaFoldDB" id="A0A5R8NE49"/>
<sequence>MSTPYGTWINEHTPGFDDAAAPKNPLIADGTGYRDEYFAETNFLFSNVGFEGKDGPWGVLEGTVAADSWKVVSHVRKGEIVDGVFSGIAAGAALASIGPDPFGFVGGQIAGWMLEHVEPLRKSLDALWGNADMVEAYAETWKNISTELTEVGAAWRAAVDTEVAEWNGLAAQAYRARVATLSDQVGGAAGVAAALAAMVEKTAKIVDAVRSMVSEVLAALAGALIGYTIELALSLGSAAPLVAAQAFFRITAESVKVAALMAKLTKACTDMLPYRVAVGKIITELLGTEEPGGAEPQAAPA</sequence>
<name>A0A5R8NE49_9NOCA</name>
<organism evidence="2 3">
    <name type="scientific">Nocardia cyriacigeorgica</name>
    <dbReference type="NCBI Taxonomy" id="135487"/>
    <lineage>
        <taxon>Bacteria</taxon>
        <taxon>Bacillati</taxon>
        <taxon>Actinomycetota</taxon>
        <taxon>Actinomycetes</taxon>
        <taxon>Mycobacteriales</taxon>
        <taxon>Nocardiaceae</taxon>
        <taxon>Nocardia</taxon>
    </lineage>
</organism>
<dbReference type="Pfam" id="PF25547">
    <property type="entry name" value="WXG100_2"/>
    <property type="match status" value="1"/>
</dbReference>
<comment type="caution">
    <text evidence="2">The sequence shown here is derived from an EMBL/GenBank/DDBJ whole genome shotgun (WGS) entry which is preliminary data.</text>
</comment>
<dbReference type="RefSeq" id="WP_138451441.1">
    <property type="nucleotide sequence ID" value="NZ_VBUT01000011.1"/>
</dbReference>
<accession>A0A5R8NE49</accession>
<reference evidence="2 3" key="1">
    <citation type="submission" date="2019-05" db="EMBL/GenBank/DDBJ databases">
        <title>Genomes sequences of two Nocardia cyriacigeorgica environmental isolates, type strains Nocardia asteroides ATCC 19247 and Nocardia cyriacigeorgica DSM 44484.</title>
        <authorList>
            <person name="Vautrin F."/>
            <person name="Bergeron E."/>
            <person name="Dubost A."/>
            <person name="Abrouk D."/>
            <person name="Rodriguez Nava V."/>
            <person name="Pujic P."/>
        </authorList>
    </citation>
    <scope>NUCLEOTIDE SEQUENCE [LARGE SCALE GENOMIC DNA]</scope>
    <source>
        <strain evidence="2 3">EML 446</strain>
    </source>
</reference>